<gene>
    <name evidence="6" type="ORF">ACFFF6_15245</name>
</gene>
<dbReference type="PROSITE" id="PS51318">
    <property type="entry name" value="TAT"/>
    <property type="match status" value="1"/>
</dbReference>
<comment type="similarity">
    <text evidence="2">Belongs to the bacterial solute-binding protein 8 family.</text>
</comment>
<dbReference type="Proteomes" id="UP001589793">
    <property type="component" value="Unassembled WGS sequence"/>
</dbReference>
<name>A0ABV6REA7_9MICO</name>
<keyword evidence="7" id="KW-1185">Reference proteome</keyword>
<dbReference type="EMBL" id="JBHLSV010000022">
    <property type="protein sequence ID" value="MFC0675319.1"/>
    <property type="molecule type" value="Genomic_DNA"/>
</dbReference>
<dbReference type="InterPro" id="IPR051313">
    <property type="entry name" value="Bact_iron-sidero_bind"/>
</dbReference>
<sequence length="345" mass="35395">MIRPSRRAVVATTTALTAAVLTGCGTTEVPGGAVAAPGEEISDSCAADATETATGPVTLTDQLGRTVELAAPASRVASLEWQQTEDLLTLCVAPVAVADVEGFATWDTAEKLPEDTADLGTRQEPDMDALVTANPDLVVVEVTSEDDPVLGQLEATGIPVLATIGADASDPVGHMRALFTLLGEATGRTARAEAVLAELDATIADARAAVADAGLPTADFLYFDGWIDGGNVAIRPFGPGALFSALGAEVGLNPVWTGETDPQYGLGQTDIEGLLAVGDANLFYTATEDPAGDYVTELEKNSLWTGLPAVQEGRAHPFPTGIWTFGGPRSCEQAIGAYAAIIAGS</sequence>
<accession>A0ABV6REA7</accession>
<dbReference type="Gene3D" id="3.40.50.1980">
    <property type="entry name" value="Nitrogenase molybdenum iron protein domain"/>
    <property type="match status" value="2"/>
</dbReference>
<organism evidence="6 7">
    <name type="scientific">Brachybacterium hainanense</name>
    <dbReference type="NCBI Taxonomy" id="1541174"/>
    <lineage>
        <taxon>Bacteria</taxon>
        <taxon>Bacillati</taxon>
        <taxon>Actinomycetota</taxon>
        <taxon>Actinomycetes</taxon>
        <taxon>Micrococcales</taxon>
        <taxon>Dermabacteraceae</taxon>
        <taxon>Brachybacterium</taxon>
    </lineage>
</organism>
<comment type="caution">
    <text evidence="6">The sequence shown here is derived from an EMBL/GenBank/DDBJ whole genome shotgun (WGS) entry which is preliminary data.</text>
</comment>
<dbReference type="InterPro" id="IPR002491">
    <property type="entry name" value="ABC_transptr_periplasmic_BD"/>
</dbReference>
<proteinExistence type="inferred from homology"/>
<protein>
    <submittedName>
        <fullName evidence="6">ABC transporter substrate-binding protein</fullName>
    </submittedName>
</protein>
<dbReference type="PANTHER" id="PTHR30532:SF1">
    <property type="entry name" value="IRON(3+)-HYDROXAMATE-BINDING PROTEIN FHUD"/>
    <property type="match status" value="1"/>
</dbReference>
<evidence type="ECO:0000256" key="1">
    <source>
        <dbReference type="ARBA" id="ARBA00004196"/>
    </source>
</evidence>
<keyword evidence="4" id="KW-0732">Signal</keyword>
<evidence type="ECO:0000256" key="2">
    <source>
        <dbReference type="ARBA" id="ARBA00008814"/>
    </source>
</evidence>
<dbReference type="Pfam" id="PF01497">
    <property type="entry name" value="Peripla_BP_2"/>
    <property type="match status" value="1"/>
</dbReference>
<dbReference type="SUPFAM" id="SSF53807">
    <property type="entry name" value="Helical backbone' metal receptor"/>
    <property type="match status" value="1"/>
</dbReference>
<evidence type="ECO:0000259" key="5">
    <source>
        <dbReference type="PROSITE" id="PS50983"/>
    </source>
</evidence>
<evidence type="ECO:0000313" key="6">
    <source>
        <dbReference type="EMBL" id="MFC0675319.1"/>
    </source>
</evidence>
<evidence type="ECO:0000256" key="4">
    <source>
        <dbReference type="ARBA" id="ARBA00022729"/>
    </source>
</evidence>
<evidence type="ECO:0000313" key="7">
    <source>
        <dbReference type="Proteomes" id="UP001589793"/>
    </source>
</evidence>
<feature type="domain" description="Fe/B12 periplasmic-binding" evidence="5">
    <location>
        <begin position="75"/>
        <end position="345"/>
    </location>
</feature>
<dbReference type="InterPro" id="IPR006311">
    <property type="entry name" value="TAT_signal"/>
</dbReference>
<keyword evidence="3" id="KW-0813">Transport</keyword>
<reference evidence="6 7" key="1">
    <citation type="submission" date="2024-09" db="EMBL/GenBank/DDBJ databases">
        <authorList>
            <person name="Sun Q."/>
            <person name="Mori K."/>
        </authorList>
    </citation>
    <scope>NUCLEOTIDE SEQUENCE [LARGE SCALE GENOMIC DNA]</scope>
    <source>
        <strain evidence="6 7">CICC 10874</strain>
    </source>
</reference>
<dbReference type="PANTHER" id="PTHR30532">
    <property type="entry name" value="IRON III DICITRATE-BINDING PERIPLASMIC PROTEIN"/>
    <property type="match status" value="1"/>
</dbReference>
<comment type="subcellular location">
    <subcellularLocation>
        <location evidence="1">Cell envelope</location>
    </subcellularLocation>
</comment>
<dbReference type="RefSeq" id="WP_376982249.1">
    <property type="nucleotide sequence ID" value="NZ_JBHLSV010000022.1"/>
</dbReference>
<evidence type="ECO:0000256" key="3">
    <source>
        <dbReference type="ARBA" id="ARBA00022448"/>
    </source>
</evidence>
<dbReference type="PROSITE" id="PS51257">
    <property type="entry name" value="PROKAR_LIPOPROTEIN"/>
    <property type="match status" value="1"/>
</dbReference>
<dbReference type="PROSITE" id="PS50983">
    <property type="entry name" value="FE_B12_PBP"/>
    <property type="match status" value="1"/>
</dbReference>